<dbReference type="Pfam" id="PF00857">
    <property type="entry name" value="Isochorismatase"/>
    <property type="match status" value="1"/>
</dbReference>
<keyword evidence="5" id="KW-1185">Reference proteome</keyword>
<dbReference type="GO" id="GO:0008908">
    <property type="term" value="F:isochorismatase activity"/>
    <property type="evidence" value="ECO:0007669"/>
    <property type="project" value="InterPro"/>
</dbReference>
<dbReference type="PANTHER" id="PTHR43540">
    <property type="entry name" value="PEROXYUREIDOACRYLATE/UREIDOACRYLATE AMIDOHYDROLASE-RELATED"/>
    <property type="match status" value="1"/>
</dbReference>
<proteinExistence type="predicted"/>
<dbReference type="EMBL" id="VOPL01000009">
    <property type="protein sequence ID" value="TXB65681.1"/>
    <property type="molecule type" value="Genomic_DNA"/>
</dbReference>
<dbReference type="PRINTS" id="PR01398">
    <property type="entry name" value="ISCHRISMTASE"/>
</dbReference>
<dbReference type="InterPro" id="IPR036380">
    <property type="entry name" value="Isochorismatase-like_sf"/>
</dbReference>
<evidence type="ECO:0000259" key="3">
    <source>
        <dbReference type="Pfam" id="PF00857"/>
    </source>
</evidence>
<feature type="domain" description="Isochorismatase-like" evidence="3">
    <location>
        <begin position="31"/>
        <end position="204"/>
    </location>
</feature>
<comment type="caution">
    <text evidence="4">The sequence shown here is derived from an EMBL/GenBank/DDBJ whole genome shotgun (WGS) entry which is preliminary data.</text>
</comment>
<dbReference type="SUPFAM" id="SSF52499">
    <property type="entry name" value="Isochorismatase-like hydrolases"/>
    <property type="match status" value="1"/>
</dbReference>
<evidence type="ECO:0000256" key="1">
    <source>
        <dbReference type="ARBA" id="ARBA00022801"/>
    </source>
</evidence>
<dbReference type="PANTHER" id="PTHR43540:SF3">
    <property type="entry name" value="ENTEROBACTIN SYNTHASE COMPONENT B"/>
    <property type="match status" value="1"/>
</dbReference>
<protein>
    <submittedName>
        <fullName evidence="4">Isochorismatase family protein</fullName>
    </submittedName>
</protein>
<dbReference type="InterPro" id="IPR016291">
    <property type="entry name" value="Isochorismatase"/>
</dbReference>
<gene>
    <name evidence="4" type="ORF">FQV27_16655</name>
</gene>
<evidence type="ECO:0000313" key="4">
    <source>
        <dbReference type="EMBL" id="TXB65681.1"/>
    </source>
</evidence>
<evidence type="ECO:0000256" key="2">
    <source>
        <dbReference type="SAM" id="MobiDB-lite"/>
    </source>
</evidence>
<evidence type="ECO:0000313" key="5">
    <source>
        <dbReference type="Proteomes" id="UP000321562"/>
    </source>
</evidence>
<organism evidence="4 5">
    <name type="scientific">Paracoccus aurantiacus</name>
    <dbReference type="NCBI Taxonomy" id="2599412"/>
    <lineage>
        <taxon>Bacteria</taxon>
        <taxon>Pseudomonadati</taxon>
        <taxon>Pseudomonadota</taxon>
        <taxon>Alphaproteobacteria</taxon>
        <taxon>Rhodobacterales</taxon>
        <taxon>Paracoccaceae</taxon>
        <taxon>Paracoccus</taxon>
    </lineage>
</organism>
<dbReference type="InterPro" id="IPR000868">
    <property type="entry name" value="Isochorismatase-like_dom"/>
</dbReference>
<dbReference type="RefSeq" id="WP_147100757.1">
    <property type="nucleotide sequence ID" value="NZ_JBHUFH010000037.1"/>
</dbReference>
<keyword evidence="1" id="KW-0378">Hydrolase</keyword>
<dbReference type="OrthoDB" id="8477867at2"/>
<dbReference type="InterPro" id="IPR050272">
    <property type="entry name" value="Isochorismatase-like_hydrls"/>
</dbReference>
<sequence length="217" mass="23766">MTLPQISSYEPPRLTEIPPSRADWQFRPDRAALLVHDMQAYFCRPFPPDAQPLAGLITQIARLLDAARAAGMPVFYTAQTGDQFPADRGLQADLWGPGMRATPEHEAILPQLAPQHGDHCLVKHRYSAFQRSNLSTLMRARGRDQLLITGIYAHIGCLCTAAEAFQRDIQPFAVSDAQADFDLARHRMAMAWIAGCSGVVTDTAHTLTAIMGSANAA</sequence>
<name>A0A5C6RTP4_9RHOB</name>
<accession>A0A5C6RTP4</accession>
<feature type="region of interest" description="Disordered" evidence="2">
    <location>
        <begin position="1"/>
        <end position="20"/>
    </location>
</feature>
<dbReference type="Gene3D" id="3.40.50.850">
    <property type="entry name" value="Isochorismatase-like"/>
    <property type="match status" value="1"/>
</dbReference>
<reference evidence="4 5" key="1">
    <citation type="submission" date="2019-08" db="EMBL/GenBank/DDBJ databases">
        <authorList>
            <person name="Ye J."/>
        </authorList>
    </citation>
    <scope>NUCLEOTIDE SEQUENCE [LARGE SCALE GENOMIC DNA]</scope>
    <source>
        <strain evidence="4 5">TK008</strain>
    </source>
</reference>
<dbReference type="Proteomes" id="UP000321562">
    <property type="component" value="Unassembled WGS sequence"/>
</dbReference>
<dbReference type="AlphaFoldDB" id="A0A5C6RTP4"/>